<dbReference type="OrthoDB" id="5416002at2759"/>
<keyword evidence="1" id="KW-0732">Signal</keyword>
<reference evidence="2" key="1">
    <citation type="journal article" date="2020" name="Stud. Mycol.">
        <title>101 Dothideomycetes genomes: a test case for predicting lifestyles and emergence of pathogens.</title>
        <authorList>
            <person name="Haridas S."/>
            <person name="Albert R."/>
            <person name="Binder M."/>
            <person name="Bloem J."/>
            <person name="Labutti K."/>
            <person name="Salamov A."/>
            <person name="Andreopoulos B."/>
            <person name="Baker S."/>
            <person name="Barry K."/>
            <person name="Bills G."/>
            <person name="Bluhm B."/>
            <person name="Cannon C."/>
            <person name="Castanera R."/>
            <person name="Culley D."/>
            <person name="Daum C."/>
            <person name="Ezra D."/>
            <person name="Gonzalez J."/>
            <person name="Henrissat B."/>
            <person name="Kuo A."/>
            <person name="Liang C."/>
            <person name="Lipzen A."/>
            <person name="Lutzoni F."/>
            <person name="Magnuson J."/>
            <person name="Mondo S."/>
            <person name="Nolan M."/>
            <person name="Ohm R."/>
            <person name="Pangilinan J."/>
            <person name="Park H.-J."/>
            <person name="Ramirez L."/>
            <person name="Alfaro M."/>
            <person name="Sun H."/>
            <person name="Tritt A."/>
            <person name="Yoshinaga Y."/>
            <person name="Zwiers L.-H."/>
            <person name="Turgeon B."/>
            <person name="Goodwin S."/>
            <person name="Spatafora J."/>
            <person name="Crous P."/>
            <person name="Grigoriev I."/>
        </authorList>
    </citation>
    <scope>NUCLEOTIDE SEQUENCE</scope>
    <source>
        <strain evidence="2">ATCC 36951</strain>
    </source>
</reference>
<feature type="signal peptide" evidence="1">
    <location>
        <begin position="1"/>
        <end position="20"/>
    </location>
</feature>
<dbReference type="RefSeq" id="XP_033664300.1">
    <property type="nucleotide sequence ID" value="XM_033807927.1"/>
</dbReference>
<dbReference type="Proteomes" id="UP000799537">
    <property type="component" value="Unassembled WGS sequence"/>
</dbReference>
<protein>
    <submittedName>
        <fullName evidence="2">Uncharacterized protein</fullName>
    </submittedName>
</protein>
<gene>
    <name evidence="2" type="ORF">M409DRAFT_26027</name>
</gene>
<evidence type="ECO:0000313" key="3">
    <source>
        <dbReference type="Proteomes" id="UP000799537"/>
    </source>
</evidence>
<name>A0A6A6C8N9_ZASCE</name>
<feature type="chain" id="PRO_5025580477" evidence="1">
    <location>
        <begin position="21"/>
        <end position="219"/>
    </location>
</feature>
<evidence type="ECO:0000256" key="1">
    <source>
        <dbReference type="SAM" id="SignalP"/>
    </source>
</evidence>
<organism evidence="2 3">
    <name type="scientific">Zasmidium cellare ATCC 36951</name>
    <dbReference type="NCBI Taxonomy" id="1080233"/>
    <lineage>
        <taxon>Eukaryota</taxon>
        <taxon>Fungi</taxon>
        <taxon>Dikarya</taxon>
        <taxon>Ascomycota</taxon>
        <taxon>Pezizomycotina</taxon>
        <taxon>Dothideomycetes</taxon>
        <taxon>Dothideomycetidae</taxon>
        <taxon>Mycosphaerellales</taxon>
        <taxon>Mycosphaerellaceae</taxon>
        <taxon>Zasmidium</taxon>
    </lineage>
</organism>
<keyword evidence="3" id="KW-1185">Reference proteome</keyword>
<dbReference type="EMBL" id="ML993608">
    <property type="protein sequence ID" value="KAF2163411.1"/>
    <property type="molecule type" value="Genomic_DNA"/>
</dbReference>
<dbReference type="AlphaFoldDB" id="A0A6A6C8N9"/>
<evidence type="ECO:0000313" key="2">
    <source>
        <dbReference type="EMBL" id="KAF2163411.1"/>
    </source>
</evidence>
<dbReference type="GeneID" id="54561199"/>
<sequence length="219" mass="23481">MTMRSYYLALTALASGLATALPQSSRYQVFTINNNFETLSNDVPLVGTVGAIGVYNLLEWNFLGGDAALKRDVTTITGVEPYTPPNIAGYGVRTALEVGTAYISSNYESSSVEYFDLYIPGQAESIRYGCNADTDSNVGIPASCEITATGYGTDGTEVAKQTFSFTSEGGLTQQMSPGAFSPDFVRLGKVEFTTSYGDILGDLGATMLDNVYTRVYQRS</sequence>
<accession>A0A6A6C8N9</accession>
<proteinExistence type="predicted"/>